<dbReference type="AlphaFoldDB" id="A0A2S7UXF2"/>
<gene>
    <name evidence="1" type="ORF">BTO11_14045</name>
</gene>
<name>A0A2S7UXF2_9GAMM</name>
<reference evidence="1 2" key="1">
    <citation type="submission" date="2016-12" db="EMBL/GenBank/DDBJ databases">
        <title>Diversity of luminous bacteria.</title>
        <authorList>
            <person name="Yoshizawa S."/>
            <person name="Kogure K."/>
        </authorList>
    </citation>
    <scope>NUCLEOTIDE SEQUENCE [LARGE SCALE GENOMIC DNA]</scope>
    <source>
        <strain evidence="1 2">SA4-48</strain>
    </source>
</reference>
<evidence type="ECO:0000313" key="2">
    <source>
        <dbReference type="Proteomes" id="UP000239007"/>
    </source>
</evidence>
<sequence>METDLPITLNIKGLFEANDKSSAFLISKLEAWLNFKALGANWYGDETLVVNIDFTILPESQFMDLQLDTADNWIPINLPGLTAVYNHDMSKQHFSCMVMFSNDELSEAMKDGSKVESTFQLKLAAAANVLATYYHLPAL</sequence>
<protein>
    <submittedName>
        <fullName evidence="1">Uncharacterized protein</fullName>
    </submittedName>
</protein>
<dbReference type="OrthoDB" id="6215342at2"/>
<proteinExistence type="predicted"/>
<evidence type="ECO:0000313" key="1">
    <source>
        <dbReference type="EMBL" id="PQJ54657.1"/>
    </source>
</evidence>
<accession>A0A2S7UXF2</accession>
<dbReference type="Proteomes" id="UP000239007">
    <property type="component" value="Unassembled WGS sequence"/>
</dbReference>
<keyword evidence="2" id="KW-1185">Reference proteome</keyword>
<comment type="caution">
    <text evidence="1">The sequence shown here is derived from an EMBL/GenBank/DDBJ whole genome shotgun (WGS) entry which is preliminary data.</text>
</comment>
<dbReference type="EMBL" id="MSCH01000003">
    <property type="protein sequence ID" value="PQJ54657.1"/>
    <property type="molecule type" value="Genomic_DNA"/>
</dbReference>
<dbReference type="RefSeq" id="WP_105053176.1">
    <property type="nucleotide sequence ID" value="NZ_BMYG01000001.1"/>
</dbReference>
<organism evidence="1 2">
    <name type="scientific">Psychrosphaera saromensis</name>
    <dbReference type="NCBI Taxonomy" id="716813"/>
    <lineage>
        <taxon>Bacteria</taxon>
        <taxon>Pseudomonadati</taxon>
        <taxon>Pseudomonadota</taxon>
        <taxon>Gammaproteobacteria</taxon>
        <taxon>Alteromonadales</taxon>
        <taxon>Pseudoalteromonadaceae</taxon>
        <taxon>Psychrosphaera</taxon>
    </lineage>
</organism>